<dbReference type="InterPro" id="IPR039675">
    <property type="entry name" value="CILP1/CILP2"/>
</dbReference>
<evidence type="ECO:0000256" key="2">
    <source>
        <dbReference type="ARBA" id="ARBA00022525"/>
    </source>
</evidence>
<evidence type="ECO:0000256" key="3">
    <source>
        <dbReference type="ARBA" id="ARBA00022729"/>
    </source>
</evidence>
<evidence type="ECO:0000313" key="8">
    <source>
        <dbReference type="Proteomes" id="UP000562322"/>
    </source>
</evidence>
<feature type="non-terminal residue" evidence="7">
    <location>
        <position position="1"/>
    </location>
</feature>
<reference evidence="7 8" key="1">
    <citation type="submission" date="2019-09" db="EMBL/GenBank/DDBJ databases">
        <title>Bird 10,000 Genomes (B10K) Project - Family phase.</title>
        <authorList>
            <person name="Zhang G."/>
        </authorList>
    </citation>
    <scope>NUCLEOTIDE SEQUENCE [LARGE SCALE GENOMIC DNA]</scope>
    <source>
        <strain evidence="7">B10K-DU-001-39</strain>
        <tissue evidence="7">Muscle</tissue>
    </source>
</reference>
<dbReference type="Proteomes" id="UP000562322">
    <property type="component" value="Unassembled WGS sequence"/>
</dbReference>
<evidence type="ECO:0000256" key="5">
    <source>
        <dbReference type="SAM" id="MobiDB-lite"/>
    </source>
</evidence>
<evidence type="ECO:0000313" key="7">
    <source>
        <dbReference type="EMBL" id="NXL95412.1"/>
    </source>
</evidence>
<name>A0A7L0WZQ1_ALELA</name>
<dbReference type="AlphaFoldDB" id="A0A7L0WZQ1"/>
<accession>A0A7L0WZQ1</accession>
<dbReference type="PANTHER" id="PTHR15031">
    <property type="entry name" value="CARTILAGE INTERMEDIATE LAYER PROTEIN CLIP"/>
    <property type="match status" value="1"/>
</dbReference>
<keyword evidence="4" id="KW-0325">Glycoprotein</keyword>
<organism evidence="7 8">
    <name type="scientific">Alectura lathami</name>
    <name type="common">Australian brush turkey</name>
    <dbReference type="NCBI Taxonomy" id="81907"/>
    <lineage>
        <taxon>Eukaryota</taxon>
        <taxon>Metazoa</taxon>
        <taxon>Chordata</taxon>
        <taxon>Craniata</taxon>
        <taxon>Vertebrata</taxon>
        <taxon>Euteleostomi</taxon>
        <taxon>Archelosauria</taxon>
        <taxon>Archosauria</taxon>
        <taxon>Dinosauria</taxon>
        <taxon>Saurischia</taxon>
        <taxon>Theropoda</taxon>
        <taxon>Coelurosauria</taxon>
        <taxon>Aves</taxon>
        <taxon>Neognathae</taxon>
        <taxon>Galloanserae</taxon>
        <taxon>Galliformes</taxon>
        <taxon>Megapodiidae</taxon>
        <taxon>Alectura</taxon>
    </lineage>
</organism>
<dbReference type="OrthoDB" id="10056274at2759"/>
<keyword evidence="2" id="KW-0964">Secreted</keyword>
<comment type="subcellular location">
    <subcellularLocation>
        <location evidence="1">Secreted</location>
    </subcellularLocation>
</comment>
<comment type="caution">
    <text evidence="7">The sequence shown here is derived from an EMBL/GenBank/DDBJ whole genome shotgun (WGS) entry which is preliminary data.</text>
</comment>
<dbReference type="EMBL" id="VXAV01011547">
    <property type="protein sequence ID" value="NXL95412.1"/>
    <property type="molecule type" value="Genomic_DNA"/>
</dbReference>
<feature type="domain" description="WxxW" evidence="6">
    <location>
        <begin position="4"/>
        <end position="93"/>
    </location>
</feature>
<keyword evidence="3" id="KW-0732">Signal</keyword>
<evidence type="ECO:0000259" key="6">
    <source>
        <dbReference type="Pfam" id="PF13330"/>
    </source>
</evidence>
<proteinExistence type="predicted"/>
<evidence type="ECO:0000256" key="1">
    <source>
        <dbReference type="ARBA" id="ARBA00004613"/>
    </source>
</evidence>
<gene>
    <name evidence="7" type="primary">Muc5ac_2</name>
    <name evidence="7" type="ORF">ALELAT_R15258</name>
</gene>
<evidence type="ECO:0000256" key="4">
    <source>
        <dbReference type="ARBA" id="ARBA00023180"/>
    </source>
</evidence>
<dbReference type="InterPro" id="IPR025155">
    <property type="entry name" value="WxxW_domain"/>
</dbReference>
<protein>
    <submittedName>
        <fullName evidence="7">MUC5A protein</fullName>
    </submittedName>
</protein>
<keyword evidence="8" id="KW-1185">Reference proteome</keyword>
<feature type="region of interest" description="Disordered" evidence="5">
    <location>
        <begin position="126"/>
        <end position="148"/>
    </location>
</feature>
<dbReference type="Pfam" id="PF13330">
    <property type="entry name" value="Mucin2_WxxW"/>
    <property type="match status" value="1"/>
</dbReference>
<dbReference type="GO" id="GO:0005576">
    <property type="term" value="C:extracellular region"/>
    <property type="evidence" value="ECO:0007669"/>
    <property type="project" value="UniProtKB-SubCell"/>
</dbReference>
<sequence length="148" mass="16240">DCIWTDWIDVSKPNTSDVNSGDYETFDEIVKNNASWVCVKAENISCRAEKFPNIPIEDLGQKVECDVNTGLICKNTDQANNSYCYNYEISICCIPNVPECMQTTEFTTTISTTLYHSTTASTELTPTVSTTAGKSTPIESPISTTPGT</sequence>
<dbReference type="PANTHER" id="PTHR15031:SF6">
    <property type="entry name" value="CARTILAGE INTERMEDIATE LAYER PROTEIN 1-LIKE ISOFORM X1"/>
    <property type="match status" value="1"/>
</dbReference>
<feature type="non-terminal residue" evidence="7">
    <location>
        <position position="148"/>
    </location>
</feature>